<evidence type="ECO:0000313" key="1">
    <source>
        <dbReference type="EMBL" id="JAP89087.1"/>
    </source>
</evidence>
<protein>
    <submittedName>
        <fullName evidence="1">Uncharacterized protein</fullName>
    </submittedName>
</protein>
<proteinExistence type="predicted"/>
<reference evidence="1" key="1">
    <citation type="submission" date="2015-07" db="EMBL/GenBank/DDBJ databases">
        <title>Adaptation to a free-living lifestyle via gene acquisitions in the diplomonad Trepomonas sp. PC1.</title>
        <authorList>
            <person name="Xu F."/>
            <person name="Jerlstrom-Hultqvist J."/>
            <person name="Kolisko M."/>
            <person name="Simpson A.G.B."/>
            <person name="Roger A.J."/>
            <person name="Svard S.G."/>
            <person name="Andersson J.O."/>
        </authorList>
    </citation>
    <scope>NUCLEOTIDE SEQUENCE</scope>
    <source>
        <strain evidence="1">PC1</strain>
    </source>
</reference>
<organism evidence="1">
    <name type="scientific">Trepomonas sp. PC1</name>
    <dbReference type="NCBI Taxonomy" id="1076344"/>
    <lineage>
        <taxon>Eukaryota</taxon>
        <taxon>Metamonada</taxon>
        <taxon>Diplomonadida</taxon>
        <taxon>Hexamitidae</taxon>
        <taxon>Hexamitinae</taxon>
        <taxon>Trepomonas</taxon>
    </lineage>
</organism>
<name>A0A146JX77_9EUKA</name>
<sequence>IELKQVQIEQKQYTQDEMKQLKVSKFLLNIDNVLNKLPKMQESKQKIDALVETQRWKIDETMQASVQHQYKSHNSIIAQTGYCCQKSESIPFARKIEGFKPGYIILSQMDETQRRQFGKQIFSQTLPFLRILAFRGLYVRNLSDSVLFNEATQTVSLVPQQLSSKETDQLTQLNQLCYQNCQQLFQETNRQITENVSLEEEIVIVDKINLDQLLKKPFVKLFNQNLIQSEQILQFAQEDNHSLIAMARLIQEKRAVKNLQNVPKCLDKYFRYENPAEVPQQIKALVENFVENGRMALGMHPERGFYQGKAQLECWYAERAQQVMWSWQVKNGQEMKIDEWEITCNESHFSEIVNALQ</sequence>
<accession>A0A146JX77</accession>
<gene>
    <name evidence="1" type="ORF">TPC1_31418</name>
</gene>
<feature type="non-terminal residue" evidence="1">
    <location>
        <position position="1"/>
    </location>
</feature>
<dbReference type="EMBL" id="GDID01007519">
    <property type="protein sequence ID" value="JAP89087.1"/>
    <property type="molecule type" value="Transcribed_RNA"/>
</dbReference>
<dbReference type="AlphaFoldDB" id="A0A146JX77"/>